<evidence type="ECO:0000256" key="1">
    <source>
        <dbReference type="SAM" id="MobiDB-lite"/>
    </source>
</evidence>
<proteinExistence type="predicted"/>
<dbReference type="AlphaFoldDB" id="A0A1V2I041"/>
<feature type="region of interest" description="Disordered" evidence="1">
    <location>
        <begin position="1"/>
        <end position="25"/>
    </location>
</feature>
<gene>
    <name evidence="2" type="ORF">BL253_35460</name>
</gene>
<comment type="caution">
    <text evidence="2">The sequence shown here is derived from an EMBL/GenBank/DDBJ whole genome shotgun (WGS) entry which is preliminary data.</text>
</comment>
<evidence type="ECO:0000313" key="2">
    <source>
        <dbReference type="EMBL" id="ONH22524.1"/>
    </source>
</evidence>
<dbReference type="Proteomes" id="UP000188929">
    <property type="component" value="Unassembled WGS sequence"/>
</dbReference>
<evidence type="ECO:0000313" key="3">
    <source>
        <dbReference type="Proteomes" id="UP000188929"/>
    </source>
</evidence>
<organism evidence="2 3">
    <name type="scientific">Pseudofrankia asymbiotica</name>
    <dbReference type="NCBI Taxonomy" id="1834516"/>
    <lineage>
        <taxon>Bacteria</taxon>
        <taxon>Bacillati</taxon>
        <taxon>Actinomycetota</taxon>
        <taxon>Actinomycetes</taxon>
        <taxon>Frankiales</taxon>
        <taxon>Frankiaceae</taxon>
        <taxon>Pseudofrankia</taxon>
    </lineage>
</organism>
<protein>
    <submittedName>
        <fullName evidence="2">Uncharacterized protein</fullName>
    </submittedName>
</protein>
<accession>A0A1V2I041</accession>
<name>A0A1V2I041_9ACTN</name>
<dbReference type="EMBL" id="MOMC01000105">
    <property type="protein sequence ID" value="ONH22524.1"/>
    <property type="molecule type" value="Genomic_DNA"/>
</dbReference>
<reference evidence="3" key="1">
    <citation type="submission" date="2016-10" db="EMBL/GenBank/DDBJ databases">
        <title>Frankia sp. NRRL B-16386 Genome sequencing.</title>
        <authorList>
            <person name="Ghodhbane-Gtari F."/>
            <person name="Swanson E."/>
            <person name="Gueddou A."/>
            <person name="Hezbri K."/>
            <person name="Ktari K."/>
            <person name="Nouioui I."/>
            <person name="Morris K."/>
            <person name="Simpson S."/>
            <person name="Abebe-Akele F."/>
            <person name="Thomas K."/>
            <person name="Gtari M."/>
            <person name="Tisa L.S."/>
        </authorList>
    </citation>
    <scope>NUCLEOTIDE SEQUENCE [LARGE SCALE GENOMIC DNA]</scope>
    <source>
        <strain evidence="3">NRRL B-16386</strain>
    </source>
</reference>
<sequence>MPLRGLDDGEDDQQHGGGQRDGARGVEAVAAVRGESCGTCRTAAASVPAAIATGRKNVQRQSIWVSAPPITSPSEKPLAPVAV</sequence>
<keyword evidence="3" id="KW-1185">Reference proteome</keyword>